<sequence>MTMMPAWDSLAPPSTQ</sequence>
<dbReference type="EMBL" id="VSRR010149119">
    <property type="protein sequence ID" value="MPD06047.1"/>
    <property type="molecule type" value="Genomic_DNA"/>
</dbReference>
<accession>A0A5B7KH01</accession>
<evidence type="ECO:0000313" key="2">
    <source>
        <dbReference type="Proteomes" id="UP000324222"/>
    </source>
</evidence>
<gene>
    <name evidence="1" type="ORF">E2C01_101826</name>
</gene>
<dbReference type="AlphaFoldDB" id="A0A5B7KH01"/>
<dbReference type="Proteomes" id="UP000324222">
    <property type="component" value="Unassembled WGS sequence"/>
</dbReference>
<protein>
    <submittedName>
        <fullName evidence="1">Uncharacterized protein</fullName>
    </submittedName>
</protein>
<organism evidence="1 2">
    <name type="scientific">Portunus trituberculatus</name>
    <name type="common">Swimming crab</name>
    <name type="synonym">Neptunus trituberculatus</name>
    <dbReference type="NCBI Taxonomy" id="210409"/>
    <lineage>
        <taxon>Eukaryota</taxon>
        <taxon>Metazoa</taxon>
        <taxon>Ecdysozoa</taxon>
        <taxon>Arthropoda</taxon>
        <taxon>Crustacea</taxon>
        <taxon>Multicrustacea</taxon>
        <taxon>Malacostraca</taxon>
        <taxon>Eumalacostraca</taxon>
        <taxon>Eucarida</taxon>
        <taxon>Decapoda</taxon>
        <taxon>Pleocyemata</taxon>
        <taxon>Brachyura</taxon>
        <taxon>Eubrachyura</taxon>
        <taxon>Portunoidea</taxon>
        <taxon>Portunidae</taxon>
        <taxon>Portuninae</taxon>
        <taxon>Portunus</taxon>
    </lineage>
</organism>
<proteinExistence type="predicted"/>
<reference evidence="1 2" key="1">
    <citation type="submission" date="2019-05" db="EMBL/GenBank/DDBJ databases">
        <title>Another draft genome of Portunus trituberculatus and its Hox gene families provides insights of decapod evolution.</title>
        <authorList>
            <person name="Jeong J.-H."/>
            <person name="Song I."/>
            <person name="Kim S."/>
            <person name="Choi T."/>
            <person name="Kim D."/>
            <person name="Ryu S."/>
            <person name="Kim W."/>
        </authorList>
    </citation>
    <scope>NUCLEOTIDE SEQUENCE [LARGE SCALE GENOMIC DNA]</scope>
    <source>
        <tissue evidence="1">Muscle</tissue>
    </source>
</reference>
<evidence type="ECO:0000313" key="1">
    <source>
        <dbReference type="EMBL" id="MPD06047.1"/>
    </source>
</evidence>
<comment type="caution">
    <text evidence="1">The sequence shown here is derived from an EMBL/GenBank/DDBJ whole genome shotgun (WGS) entry which is preliminary data.</text>
</comment>
<keyword evidence="2" id="KW-1185">Reference proteome</keyword>
<name>A0A5B7KH01_PORTR</name>